<sequence length="238" mass="27416">MHVFALFARGRRPVLLKHIDFYLLRKRHVDMLFGHIQLVTRKCFVNLLSEQQIQTTKIKTVVNQNVIDGMADLRIVEGALGCRSINIGTSPNGAVIFDLKHNYLLNCLKLTNVFPDRCFHYGSNMAYYTVSISMDMRNWKYCSGNPIDNEVELWLRNPNEIDACDELQVLNFKESVVRFIRIKGADRFCGVSPSVNIEALLLTNSAETLSNAETTRAQEIIYRYIESMKRLYQDDVEV</sequence>
<name>A0A7E4WAV5_PANRE</name>
<evidence type="ECO:0000313" key="1">
    <source>
        <dbReference type="Proteomes" id="UP000492821"/>
    </source>
</evidence>
<protein>
    <submittedName>
        <fullName evidence="2">F5/8 type C domain-containing protein</fullName>
    </submittedName>
</protein>
<keyword evidence="1" id="KW-1185">Reference proteome</keyword>
<accession>A0A7E4WAV5</accession>
<evidence type="ECO:0000313" key="2">
    <source>
        <dbReference type="WBParaSite" id="Pan_g9010.t1"/>
    </source>
</evidence>
<proteinExistence type="predicted"/>
<dbReference type="WBParaSite" id="Pan_g9010.t1">
    <property type="protein sequence ID" value="Pan_g9010.t1"/>
    <property type="gene ID" value="Pan_g9010"/>
</dbReference>
<dbReference type="Proteomes" id="UP000492821">
    <property type="component" value="Unassembled WGS sequence"/>
</dbReference>
<reference evidence="2" key="2">
    <citation type="submission" date="2020-10" db="UniProtKB">
        <authorList>
            <consortium name="WormBaseParasite"/>
        </authorList>
    </citation>
    <scope>IDENTIFICATION</scope>
</reference>
<reference evidence="1" key="1">
    <citation type="journal article" date="2013" name="Genetics">
        <title>The draft genome and transcriptome of Panagrellus redivivus are shaped by the harsh demands of a free-living lifestyle.</title>
        <authorList>
            <person name="Srinivasan J."/>
            <person name="Dillman A.R."/>
            <person name="Macchietto M.G."/>
            <person name="Heikkinen L."/>
            <person name="Lakso M."/>
            <person name="Fracchia K.M."/>
            <person name="Antoshechkin I."/>
            <person name="Mortazavi A."/>
            <person name="Wong G."/>
            <person name="Sternberg P.W."/>
        </authorList>
    </citation>
    <scope>NUCLEOTIDE SEQUENCE [LARGE SCALE GENOMIC DNA]</scope>
    <source>
        <strain evidence="1">MT8872</strain>
    </source>
</reference>
<dbReference type="AlphaFoldDB" id="A0A7E4WAV5"/>
<organism evidence="1 2">
    <name type="scientific">Panagrellus redivivus</name>
    <name type="common">Microworm</name>
    <dbReference type="NCBI Taxonomy" id="6233"/>
    <lineage>
        <taxon>Eukaryota</taxon>
        <taxon>Metazoa</taxon>
        <taxon>Ecdysozoa</taxon>
        <taxon>Nematoda</taxon>
        <taxon>Chromadorea</taxon>
        <taxon>Rhabditida</taxon>
        <taxon>Tylenchina</taxon>
        <taxon>Panagrolaimomorpha</taxon>
        <taxon>Panagrolaimoidea</taxon>
        <taxon>Panagrolaimidae</taxon>
        <taxon>Panagrellus</taxon>
    </lineage>
</organism>